<protein>
    <recommendedName>
        <fullName evidence="1">N-acetyltransferase domain-containing protein</fullName>
    </recommendedName>
</protein>
<dbReference type="InterPro" id="IPR051531">
    <property type="entry name" value="N-acetyltransferase"/>
</dbReference>
<gene>
    <name evidence="2" type="ORF">DEA8626_00147</name>
</gene>
<dbReference type="PROSITE" id="PS51186">
    <property type="entry name" value="GNAT"/>
    <property type="match status" value="1"/>
</dbReference>
<dbReference type="EMBL" id="OMOQ01000001">
    <property type="protein sequence ID" value="SPH16637.1"/>
    <property type="molecule type" value="Genomic_DNA"/>
</dbReference>
<dbReference type="Gene3D" id="3.40.630.30">
    <property type="match status" value="1"/>
</dbReference>
<keyword evidence="3" id="KW-1185">Reference proteome</keyword>
<accession>A0A2R8B243</accession>
<reference evidence="2 3" key="1">
    <citation type="submission" date="2018-03" db="EMBL/GenBank/DDBJ databases">
        <authorList>
            <person name="Keele B.F."/>
        </authorList>
    </citation>
    <scope>NUCLEOTIDE SEQUENCE [LARGE SCALE GENOMIC DNA]</scope>
    <source>
        <strain evidence="2 3">CECT 8626</strain>
    </source>
</reference>
<dbReference type="PANTHER" id="PTHR43792:SF1">
    <property type="entry name" value="N-ACETYLTRANSFERASE DOMAIN-CONTAINING PROTEIN"/>
    <property type="match status" value="1"/>
</dbReference>
<dbReference type="RefSeq" id="WP_219929145.1">
    <property type="nucleotide sequence ID" value="NZ_OMOQ01000001.1"/>
</dbReference>
<dbReference type="AlphaFoldDB" id="A0A2R8B243"/>
<feature type="domain" description="N-acetyltransferase" evidence="1">
    <location>
        <begin position="16"/>
        <end position="171"/>
    </location>
</feature>
<dbReference type="Pfam" id="PF13302">
    <property type="entry name" value="Acetyltransf_3"/>
    <property type="match status" value="1"/>
</dbReference>
<dbReference type="SUPFAM" id="SSF55729">
    <property type="entry name" value="Acyl-CoA N-acyltransferases (Nat)"/>
    <property type="match status" value="1"/>
</dbReference>
<evidence type="ECO:0000313" key="2">
    <source>
        <dbReference type="EMBL" id="SPH16637.1"/>
    </source>
</evidence>
<evidence type="ECO:0000313" key="3">
    <source>
        <dbReference type="Proteomes" id="UP000244924"/>
    </source>
</evidence>
<sequence>MTGADVHIPSLTTERLILRCPVREDFEPFAAILASPRARLMGGPFDRSGAWSFFASDLASWHLDGYGGWSVTDRASGHFLGQVAIAKPARFPETELGWCVTEEAEGKGIAFEAAETARRWGFAVRGLETLVSYIDPANARSIALAERLGAVRDDAAERADPDDLVYRHPVSRAA</sequence>
<dbReference type="PANTHER" id="PTHR43792">
    <property type="entry name" value="GNAT FAMILY, PUTATIVE (AFU_ORTHOLOGUE AFUA_3G00765)-RELATED-RELATED"/>
    <property type="match status" value="1"/>
</dbReference>
<evidence type="ECO:0000259" key="1">
    <source>
        <dbReference type="PROSITE" id="PS51186"/>
    </source>
</evidence>
<dbReference type="GO" id="GO:0016747">
    <property type="term" value="F:acyltransferase activity, transferring groups other than amino-acyl groups"/>
    <property type="evidence" value="ECO:0007669"/>
    <property type="project" value="InterPro"/>
</dbReference>
<proteinExistence type="predicted"/>
<organism evidence="2 3">
    <name type="scientific">Albidovulum aquaemixtae</name>
    <dbReference type="NCBI Taxonomy" id="1542388"/>
    <lineage>
        <taxon>Bacteria</taxon>
        <taxon>Pseudomonadati</taxon>
        <taxon>Pseudomonadota</taxon>
        <taxon>Alphaproteobacteria</taxon>
        <taxon>Rhodobacterales</taxon>
        <taxon>Paracoccaceae</taxon>
        <taxon>Albidovulum</taxon>
    </lineage>
</organism>
<dbReference type="InterPro" id="IPR000182">
    <property type="entry name" value="GNAT_dom"/>
</dbReference>
<name>A0A2R8B243_9RHOB</name>
<dbReference type="InterPro" id="IPR016181">
    <property type="entry name" value="Acyl_CoA_acyltransferase"/>
</dbReference>
<dbReference type="Proteomes" id="UP000244924">
    <property type="component" value="Unassembled WGS sequence"/>
</dbReference>